<feature type="domain" description="RecJ OB" evidence="8">
    <location>
        <begin position="434"/>
        <end position="540"/>
    </location>
</feature>
<dbReference type="AlphaFoldDB" id="A0A1F8BDD8"/>
<evidence type="ECO:0000256" key="5">
    <source>
        <dbReference type="ARBA" id="ARBA00022839"/>
    </source>
</evidence>
<proteinExistence type="inferred from homology"/>
<evidence type="ECO:0000256" key="2">
    <source>
        <dbReference type="ARBA" id="ARBA00019841"/>
    </source>
</evidence>
<dbReference type="InterPro" id="IPR041122">
    <property type="entry name" value="RecJ_OB"/>
</dbReference>
<evidence type="ECO:0000256" key="1">
    <source>
        <dbReference type="ARBA" id="ARBA00005915"/>
    </source>
</evidence>
<evidence type="ECO:0000256" key="3">
    <source>
        <dbReference type="ARBA" id="ARBA00022722"/>
    </source>
</evidence>
<dbReference type="Gene3D" id="2.40.50.460">
    <property type="match status" value="1"/>
</dbReference>
<evidence type="ECO:0000259" key="7">
    <source>
        <dbReference type="Pfam" id="PF02272"/>
    </source>
</evidence>
<dbReference type="PANTHER" id="PTHR30255:SF2">
    <property type="entry name" value="SINGLE-STRANDED-DNA-SPECIFIC EXONUCLEASE RECJ"/>
    <property type="match status" value="1"/>
</dbReference>
<dbReference type="NCBIfam" id="TIGR00644">
    <property type="entry name" value="recJ"/>
    <property type="match status" value="1"/>
</dbReference>
<dbReference type="GO" id="GO:0006281">
    <property type="term" value="P:DNA repair"/>
    <property type="evidence" value="ECO:0007669"/>
    <property type="project" value="InterPro"/>
</dbReference>
<dbReference type="GO" id="GO:0006310">
    <property type="term" value="P:DNA recombination"/>
    <property type="evidence" value="ECO:0007669"/>
    <property type="project" value="InterPro"/>
</dbReference>
<dbReference type="InterPro" id="IPR051673">
    <property type="entry name" value="SSDNA_exonuclease_RecJ"/>
</dbReference>
<dbReference type="GO" id="GO:0008409">
    <property type="term" value="F:5'-3' exonuclease activity"/>
    <property type="evidence" value="ECO:0007669"/>
    <property type="project" value="InterPro"/>
</dbReference>
<keyword evidence="3" id="KW-0540">Nuclease</keyword>
<dbReference type="Pfam" id="PF01368">
    <property type="entry name" value="DHH"/>
    <property type="match status" value="1"/>
</dbReference>
<sequence length="545" mass="60889">MESVKWEILNKNKNVDIVKTLLTNRGIKTKKQQVEFLDPKHPNDFRLKELKIDKTQVGKTIRRINTAIAKKEKIVVYGDYDADGVCATAIVWEALWDLKADVMPYIPERFSEGYGLNAKSVEKLKIKYPNLKLIITVDNGIVAANAVSTATKLGVDVIITDHHEKGETYPKDAYSIIHTKEIGGAGIAWVVSREINGVFAIDQLDITAIGTIADQLPLVGPNRSFAKYGILTLRETKRPGLREICNLATIDPKTIDTYHVNFMIAPRINAMGRLAHAIESLRLLCTKSPAKALELSTLLEKTNRDRQNLVEEMVIDAKEKALKTNEKIIILHSDNYHEGVIGLAASRLVEEFYRPSIVLSIRGDIAKASARSVSGFNIIKAIRLVNEYLIEGGGHEMAAGFSIETKNIEIFTQQLIRKTREFLTEDLLQKKLKIDLELDLPDLNFDLVDRIRQLEPFGIGNPSPTFLTKKVQVVDFRTVGGEGKHLKLTLSKDGIKVNAIAFGRGNLAVAIIPGQTVDVVYTPEENVWIGKREIQVKIKDIRTNS</sequence>
<evidence type="ECO:0000313" key="10">
    <source>
        <dbReference type="Proteomes" id="UP000177082"/>
    </source>
</evidence>
<evidence type="ECO:0000256" key="4">
    <source>
        <dbReference type="ARBA" id="ARBA00022801"/>
    </source>
</evidence>
<dbReference type="Proteomes" id="UP000177082">
    <property type="component" value="Unassembled WGS sequence"/>
</dbReference>
<comment type="similarity">
    <text evidence="1">Belongs to the RecJ family.</text>
</comment>
<dbReference type="InterPro" id="IPR001667">
    <property type="entry name" value="DDH_dom"/>
</dbReference>
<accession>A0A1F8BDD8</accession>
<dbReference type="InterPro" id="IPR004610">
    <property type="entry name" value="RecJ"/>
</dbReference>
<dbReference type="GO" id="GO:0003676">
    <property type="term" value="F:nucleic acid binding"/>
    <property type="evidence" value="ECO:0007669"/>
    <property type="project" value="InterPro"/>
</dbReference>
<dbReference type="STRING" id="1802519.A2961_04875"/>
<comment type="caution">
    <text evidence="9">The sequence shown here is derived from an EMBL/GenBank/DDBJ whole genome shotgun (WGS) entry which is preliminary data.</text>
</comment>
<name>A0A1F8BDD8_9BACT</name>
<feature type="domain" description="DHHA1" evidence="7">
    <location>
        <begin position="326"/>
        <end position="417"/>
    </location>
</feature>
<organism evidence="9 10">
    <name type="scientific">Candidatus Woesebacteria bacterium RIFCSPLOWO2_01_FULL_39_21</name>
    <dbReference type="NCBI Taxonomy" id="1802519"/>
    <lineage>
        <taxon>Bacteria</taxon>
        <taxon>Candidatus Woeseibacteriota</taxon>
    </lineage>
</organism>
<feature type="domain" description="DDH" evidence="6">
    <location>
        <begin position="73"/>
        <end position="191"/>
    </location>
</feature>
<evidence type="ECO:0000259" key="6">
    <source>
        <dbReference type="Pfam" id="PF01368"/>
    </source>
</evidence>
<dbReference type="SUPFAM" id="SSF64182">
    <property type="entry name" value="DHH phosphoesterases"/>
    <property type="match status" value="1"/>
</dbReference>
<protein>
    <recommendedName>
        <fullName evidence="2">Single-stranded-DNA-specific exonuclease RecJ</fullName>
    </recommendedName>
</protein>
<dbReference type="Pfam" id="PF17768">
    <property type="entry name" value="RecJ_OB"/>
    <property type="match status" value="1"/>
</dbReference>
<dbReference type="EMBL" id="MGHF01000029">
    <property type="protein sequence ID" value="OGM62077.1"/>
    <property type="molecule type" value="Genomic_DNA"/>
</dbReference>
<evidence type="ECO:0000313" key="9">
    <source>
        <dbReference type="EMBL" id="OGM62077.1"/>
    </source>
</evidence>
<gene>
    <name evidence="9" type="ORF">A2961_04875</name>
</gene>
<dbReference type="Gene3D" id="3.90.1640.30">
    <property type="match status" value="1"/>
</dbReference>
<dbReference type="Pfam" id="PF02272">
    <property type="entry name" value="DHHA1"/>
    <property type="match status" value="1"/>
</dbReference>
<dbReference type="PANTHER" id="PTHR30255">
    <property type="entry name" value="SINGLE-STRANDED-DNA-SPECIFIC EXONUCLEASE RECJ"/>
    <property type="match status" value="1"/>
</dbReference>
<dbReference type="InterPro" id="IPR003156">
    <property type="entry name" value="DHHA1_dom"/>
</dbReference>
<keyword evidence="5 9" id="KW-0269">Exonuclease</keyword>
<reference evidence="9 10" key="1">
    <citation type="journal article" date="2016" name="Nat. Commun.">
        <title>Thousands of microbial genomes shed light on interconnected biogeochemical processes in an aquifer system.</title>
        <authorList>
            <person name="Anantharaman K."/>
            <person name="Brown C.T."/>
            <person name="Hug L.A."/>
            <person name="Sharon I."/>
            <person name="Castelle C.J."/>
            <person name="Probst A.J."/>
            <person name="Thomas B.C."/>
            <person name="Singh A."/>
            <person name="Wilkins M.J."/>
            <person name="Karaoz U."/>
            <person name="Brodie E.L."/>
            <person name="Williams K.H."/>
            <person name="Hubbard S.S."/>
            <person name="Banfield J.F."/>
        </authorList>
    </citation>
    <scope>NUCLEOTIDE SEQUENCE [LARGE SCALE GENOMIC DNA]</scope>
</reference>
<keyword evidence="4" id="KW-0378">Hydrolase</keyword>
<evidence type="ECO:0000259" key="8">
    <source>
        <dbReference type="Pfam" id="PF17768"/>
    </source>
</evidence>
<dbReference type="InterPro" id="IPR038763">
    <property type="entry name" value="DHH_sf"/>
</dbReference>